<dbReference type="SUPFAM" id="SSF46785">
    <property type="entry name" value="Winged helix' DNA-binding domain"/>
    <property type="match status" value="1"/>
</dbReference>
<evidence type="ECO:0000313" key="6">
    <source>
        <dbReference type="EMBL" id="SDQ22433.1"/>
    </source>
</evidence>
<dbReference type="InterPro" id="IPR036388">
    <property type="entry name" value="WH-like_DNA-bd_sf"/>
</dbReference>
<reference evidence="6 7" key="1">
    <citation type="submission" date="2016-10" db="EMBL/GenBank/DDBJ databases">
        <authorList>
            <person name="de Groot N.N."/>
        </authorList>
    </citation>
    <scope>NUCLEOTIDE SEQUENCE [LARGE SCALE GENOMIC DNA]</scope>
    <source>
        <strain evidence="6 7">Sb05</strain>
    </source>
</reference>
<dbReference type="GO" id="GO:0003700">
    <property type="term" value="F:DNA-binding transcription factor activity"/>
    <property type="evidence" value="ECO:0007669"/>
    <property type="project" value="InterPro"/>
</dbReference>
<evidence type="ECO:0000256" key="4">
    <source>
        <dbReference type="ARBA" id="ARBA00023163"/>
    </source>
</evidence>
<dbReference type="GO" id="GO:0003677">
    <property type="term" value="F:DNA binding"/>
    <property type="evidence" value="ECO:0007669"/>
    <property type="project" value="UniProtKB-KW"/>
</dbReference>
<organism evidence="6 7">
    <name type="scientific">Streptococcus equinus</name>
    <name type="common">Streptococcus bovis</name>
    <dbReference type="NCBI Taxonomy" id="1335"/>
    <lineage>
        <taxon>Bacteria</taxon>
        <taxon>Bacillati</taxon>
        <taxon>Bacillota</taxon>
        <taxon>Bacilli</taxon>
        <taxon>Lactobacillales</taxon>
        <taxon>Streptococcaceae</taxon>
        <taxon>Streptococcus</taxon>
    </lineage>
</organism>
<dbReference type="Pfam" id="PF03466">
    <property type="entry name" value="LysR_substrate"/>
    <property type="match status" value="1"/>
</dbReference>
<dbReference type="Proteomes" id="UP000182870">
    <property type="component" value="Unassembled WGS sequence"/>
</dbReference>
<name>A0A1H0Z4U6_STREI</name>
<dbReference type="Pfam" id="PF00126">
    <property type="entry name" value="HTH_1"/>
    <property type="match status" value="1"/>
</dbReference>
<dbReference type="PANTHER" id="PTHR30346">
    <property type="entry name" value="TRANSCRIPTIONAL DUAL REGULATOR HCAR-RELATED"/>
    <property type="match status" value="1"/>
</dbReference>
<keyword evidence="4" id="KW-0804">Transcription</keyword>
<dbReference type="CDD" id="cd05466">
    <property type="entry name" value="PBP2_LTTR_substrate"/>
    <property type="match status" value="1"/>
</dbReference>
<feature type="domain" description="HTH lysR-type" evidence="5">
    <location>
        <begin position="1"/>
        <end position="58"/>
    </location>
</feature>
<dbReference type="PANTHER" id="PTHR30346:SF28">
    <property type="entry name" value="HTH-TYPE TRANSCRIPTIONAL REGULATOR CYNR"/>
    <property type="match status" value="1"/>
</dbReference>
<evidence type="ECO:0000313" key="7">
    <source>
        <dbReference type="Proteomes" id="UP000182870"/>
    </source>
</evidence>
<keyword evidence="3 6" id="KW-0238">DNA-binding</keyword>
<dbReference type="EMBL" id="FNKE01000001">
    <property type="protein sequence ID" value="SDQ22433.1"/>
    <property type="molecule type" value="Genomic_DNA"/>
</dbReference>
<dbReference type="InterPro" id="IPR000847">
    <property type="entry name" value="LysR_HTH_N"/>
</dbReference>
<dbReference type="PRINTS" id="PR00039">
    <property type="entry name" value="HTHLYSR"/>
</dbReference>
<dbReference type="RefSeq" id="WP_074560714.1">
    <property type="nucleotide sequence ID" value="NZ_FNKE01000001.1"/>
</dbReference>
<dbReference type="AlphaFoldDB" id="A0A1H0Z4U6"/>
<dbReference type="Gene3D" id="1.10.10.10">
    <property type="entry name" value="Winged helix-like DNA-binding domain superfamily/Winged helix DNA-binding domain"/>
    <property type="match status" value="1"/>
</dbReference>
<keyword evidence="2" id="KW-0805">Transcription regulation</keyword>
<proteinExistence type="inferred from homology"/>
<sequence>MNLQKLQVFLTLCETLNYTETAERLYISQGNVSKQIMALEKELGVQLFDRSRRHIRITKEGQMVETYARRILDSYQQMTMELSQLHEEKEHKLLLHGIPSMPFYAIISEIAGFKKRHTNFEVSVEEEEADVLLDNLLKHKCDIIFARQFNNKLPKEVEMLTIDQDRWVVVLPSQHPLARKESINLKELEGEKFLQLSEKTQLLQPLLELCHAYQFDPKITYKGNRINLIIDFIENDLGLSLMMEKMVRPFEGKQIVWRPLDIETESLMVLMKLKANKSEAVQQFWQEMQEKYAKKD</sequence>
<dbReference type="OrthoDB" id="119203at2"/>
<dbReference type="Gene3D" id="3.40.190.290">
    <property type="match status" value="1"/>
</dbReference>
<dbReference type="PROSITE" id="PS50931">
    <property type="entry name" value="HTH_LYSR"/>
    <property type="match status" value="1"/>
</dbReference>
<evidence type="ECO:0000256" key="2">
    <source>
        <dbReference type="ARBA" id="ARBA00023015"/>
    </source>
</evidence>
<comment type="similarity">
    <text evidence="1">Belongs to the LysR transcriptional regulatory family.</text>
</comment>
<protein>
    <submittedName>
        <fullName evidence="6">DNA-binding transcriptional regulator, LysR family</fullName>
    </submittedName>
</protein>
<accession>A0A1H0Z4U6</accession>
<dbReference type="InterPro" id="IPR036390">
    <property type="entry name" value="WH_DNA-bd_sf"/>
</dbReference>
<gene>
    <name evidence="6" type="ORF">SAMN05216392_1043</name>
</gene>
<dbReference type="SUPFAM" id="SSF53850">
    <property type="entry name" value="Periplasmic binding protein-like II"/>
    <property type="match status" value="1"/>
</dbReference>
<evidence type="ECO:0000256" key="1">
    <source>
        <dbReference type="ARBA" id="ARBA00009437"/>
    </source>
</evidence>
<evidence type="ECO:0000256" key="3">
    <source>
        <dbReference type="ARBA" id="ARBA00023125"/>
    </source>
</evidence>
<evidence type="ECO:0000259" key="5">
    <source>
        <dbReference type="PROSITE" id="PS50931"/>
    </source>
</evidence>
<dbReference type="FunFam" id="1.10.10.10:FF:000001">
    <property type="entry name" value="LysR family transcriptional regulator"/>
    <property type="match status" value="1"/>
</dbReference>
<dbReference type="GO" id="GO:0032993">
    <property type="term" value="C:protein-DNA complex"/>
    <property type="evidence" value="ECO:0007669"/>
    <property type="project" value="TreeGrafter"/>
</dbReference>
<dbReference type="InterPro" id="IPR005119">
    <property type="entry name" value="LysR_subst-bd"/>
</dbReference>